<dbReference type="Pfam" id="PF24716">
    <property type="entry name" value="WapI"/>
    <property type="match status" value="1"/>
</dbReference>
<organism evidence="1 2">
    <name type="scientific">Aedoeadaptatus coxii</name>
    <dbReference type="NCBI Taxonomy" id="755172"/>
    <lineage>
        <taxon>Bacteria</taxon>
        <taxon>Bacillati</taxon>
        <taxon>Bacillota</taxon>
        <taxon>Tissierellia</taxon>
        <taxon>Tissierellales</taxon>
        <taxon>Peptoniphilaceae</taxon>
        <taxon>Aedoeadaptatus</taxon>
    </lineage>
</organism>
<dbReference type="InterPro" id="IPR056510">
    <property type="entry name" value="WapI"/>
</dbReference>
<dbReference type="EMBL" id="LSDG01000005">
    <property type="protein sequence ID" value="KXB68253.1"/>
    <property type="molecule type" value="Genomic_DNA"/>
</dbReference>
<name>A0A134AKJ6_9FIRM</name>
<gene>
    <name evidence="1" type="ORF">HMPREF1863_00274</name>
</gene>
<sequence length="138" mass="15904">MLNLKEGEKEVAVELLEYEYPPGWGAGMPYDTDYIICKIHGRDGDDEFELEDSYFRFSEIESIYENCVEILDGESYGFEAIIENPDLGFYVEIEDGDLAVHFQLAGEDLFSVCELMNPVEFREMVDSIDEDLRSIARM</sequence>
<evidence type="ECO:0000313" key="1">
    <source>
        <dbReference type="EMBL" id="KXB68253.1"/>
    </source>
</evidence>
<accession>A0A134AKJ6</accession>
<reference evidence="2" key="1">
    <citation type="submission" date="2016-01" db="EMBL/GenBank/DDBJ databases">
        <authorList>
            <person name="Mitreva M."/>
            <person name="Pepin K.H."/>
            <person name="Mihindukulasuriya K.A."/>
            <person name="Fulton R."/>
            <person name="Fronick C."/>
            <person name="O'Laughlin M."/>
            <person name="Miner T."/>
            <person name="Herter B."/>
            <person name="Rosa B.A."/>
            <person name="Cordes M."/>
            <person name="Tomlinson C."/>
            <person name="Wollam A."/>
            <person name="Palsikar V.B."/>
            <person name="Mardis E.R."/>
            <person name="Wilson R.K."/>
        </authorList>
    </citation>
    <scope>NUCLEOTIDE SEQUENCE [LARGE SCALE GENOMIC DNA]</scope>
    <source>
        <strain evidence="2">DNF00729</strain>
    </source>
</reference>
<dbReference type="PATRIC" id="fig|755172.3.peg.263"/>
<proteinExistence type="predicted"/>
<comment type="caution">
    <text evidence="1">The sequence shown here is derived from an EMBL/GenBank/DDBJ whole genome shotgun (WGS) entry which is preliminary data.</text>
</comment>
<evidence type="ECO:0000313" key="2">
    <source>
        <dbReference type="Proteomes" id="UP000070442"/>
    </source>
</evidence>
<keyword evidence="2" id="KW-1185">Reference proteome</keyword>
<dbReference type="RefSeq" id="WP_068366568.1">
    <property type="nucleotide sequence ID" value="NZ_CAMYBE010000003.1"/>
</dbReference>
<dbReference type="AlphaFoldDB" id="A0A134AKJ6"/>
<dbReference type="OrthoDB" id="1696548at2"/>
<dbReference type="STRING" id="755172.HMPREF1863_00274"/>
<protein>
    <submittedName>
        <fullName evidence="1">Uncharacterized protein</fullName>
    </submittedName>
</protein>
<dbReference type="Proteomes" id="UP000070442">
    <property type="component" value="Unassembled WGS sequence"/>
</dbReference>